<proteinExistence type="predicted"/>
<gene>
    <name evidence="1" type="ordered locus">Minf_1475</name>
</gene>
<reference evidence="1 2" key="1">
    <citation type="journal article" date="2008" name="Biol. Direct">
        <title>Complete genome sequence of the extremely acidophilic methanotroph isolate V4, Methylacidiphilum infernorum, a representative of the bacterial phylum Verrucomicrobia.</title>
        <authorList>
            <person name="Hou S."/>
            <person name="Makarova K.S."/>
            <person name="Saw J.H."/>
            <person name="Senin P."/>
            <person name="Ly B.V."/>
            <person name="Zhou Z."/>
            <person name="Ren Y."/>
            <person name="Wang J."/>
            <person name="Galperin M.Y."/>
            <person name="Omelchenko M.V."/>
            <person name="Wolf Y.I."/>
            <person name="Yutin N."/>
            <person name="Koonin E.V."/>
            <person name="Stott M.B."/>
            <person name="Mountain B.W."/>
            <person name="Crowe M.A."/>
            <person name="Smirnova A.V."/>
            <person name="Dunfield P.F."/>
            <person name="Feng L."/>
            <person name="Wang L."/>
            <person name="Alam M."/>
        </authorList>
    </citation>
    <scope>NUCLEOTIDE SEQUENCE [LARGE SCALE GENOMIC DNA]</scope>
    <source>
        <strain evidence="2">Isolate V4</strain>
    </source>
</reference>
<dbReference type="AlphaFoldDB" id="B3DW26"/>
<evidence type="ECO:0000313" key="1">
    <source>
        <dbReference type="EMBL" id="ACD83529.1"/>
    </source>
</evidence>
<dbReference type="EMBL" id="CP000975">
    <property type="protein sequence ID" value="ACD83529.1"/>
    <property type="molecule type" value="Genomic_DNA"/>
</dbReference>
<dbReference type="KEGG" id="min:Minf_1475"/>
<name>B3DW26_METI4</name>
<sequence length="36" mass="4197">MKINDLQFFVTKKTSLQLVLHTINPRLKSALIFIQP</sequence>
<dbReference type="HOGENOM" id="CLU_3357056_0_0_0"/>
<dbReference type="Proteomes" id="UP000009149">
    <property type="component" value="Chromosome"/>
</dbReference>
<organism evidence="1 2">
    <name type="scientific">Methylacidiphilum infernorum (isolate V4)</name>
    <name type="common">Methylokorus infernorum (strain V4)</name>
    <dbReference type="NCBI Taxonomy" id="481448"/>
    <lineage>
        <taxon>Bacteria</taxon>
        <taxon>Pseudomonadati</taxon>
        <taxon>Verrucomicrobiota</taxon>
        <taxon>Methylacidiphilae</taxon>
        <taxon>Methylacidiphilales</taxon>
        <taxon>Methylacidiphilaceae</taxon>
        <taxon>Methylacidiphilum (ex Ratnadevi et al. 2023)</taxon>
    </lineage>
</organism>
<protein>
    <submittedName>
        <fullName evidence="1">Uncharacterized protein</fullName>
    </submittedName>
</protein>
<accession>B3DW26</accession>
<evidence type="ECO:0000313" key="2">
    <source>
        <dbReference type="Proteomes" id="UP000009149"/>
    </source>
</evidence>